<name>A0A3G3MAQ5_9CAUD</name>
<reference evidence="1 2" key="1">
    <citation type="submission" date="2018-09" db="EMBL/GenBank/DDBJ databases">
        <authorList>
            <person name="Amanuel B.M."/>
            <person name="Anspach C.J."/>
            <person name="Chiquito R.J."/>
            <person name="Gales J.M."/>
            <person name="Hall T."/>
            <person name="Hotaki K."/>
            <person name="Lozano B."/>
            <person name="Mugisha B."/>
            <person name="Fogarty M.P."/>
            <person name="Leadon S.A."/>
            <person name="Molloy S.D."/>
            <person name="Garlena R.A."/>
            <person name="Russell D.A."/>
            <person name="Pope W.H."/>
            <person name="Jacobs-Sera D."/>
            <person name="Hatfull G.F."/>
        </authorList>
    </citation>
    <scope>NUCLEOTIDE SEQUENCE [LARGE SCALE GENOMIC DNA]</scope>
</reference>
<evidence type="ECO:0000313" key="2">
    <source>
        <dbReference type="Proteomes" id="UP000280547"/>
    </source>
</evidence>
<protein>
    <submittedName>
        <fullName evidence="1">Uncharacterized protein</fullName>
    </submittedName>
</protein>
<sequence length="101" mass="10840">MPADSWIRHEMPVLPDGFSWRIDYVREKREALVRLTTRLAGTALGVALAEGRVPLGDNSPDLMSAACVELGKELLASVSPLELSLPNLHGYSPGLGIASES</sequence>
<dbReference type="EMBL" id="MH976515">
    <property type="protein sequence ID" value="AYR03207.1"/>
    <property type="molecule type" value="Genomic_DNA"/>
</dbReference>
<dbReference type="KEGG" id="vg:70080848"/>
<proteinExistence type="predicted"/>
<dbReference type="Proteomes" id="UP000280547">
    <property type="component" value="Segment"/>
</dbReference>
<evidence type="ECO:0000313" key="1">
    <source>
        <dbReference type="EMBL" id="AYR03207.1"/>
    </source>
</evidence>
<dbReference type="GeneID" id="70080848"/>
<accession>A0A3G3MAQ5</accession>
<gene>
    <name evidence="1" type="primary">61</name>
    <name evidence="1" type="ORF">SEA_OCTOBIEN14_61</name>
</gene>
<dbReference type="RefSeq" id="YP_010246306.1">
    <property type="nucleotide sequence ID" value="NC_060134.1"/>
</dbReference>
<organism evidence="1 2">
    <name type="scientific">Gordonia phage Octobien14</name>
    <dbReference type="NCBI Taxonomy" id="2483673"/>
    <lineage>
        <taxon>Viruses</taxon>
        <taxon>Duplodnaviria</taxon>
        <taxon>Heunggongvirae</taxon>
        <taxon>Uroviricota</taxon>
        <taxon>Caudoviricetes</taxon>
        <taxon>Deeyouvirinae</taxon>
        <taxon>Octobienvirus</taxon>
        <taxon>Octobienvirus octobien14</taxon>
    </lineage>
</organism>
<keyword evidence="2" id="KW-1185">Reference proteome</keyword>